<keyword evidence="5" id="KW-1133">Transmembrane helix</keyword>
<comment type="subcellular location">
    <subcellularLocation>
        <location evidence="1">Cell membrane</location>
        <topology evidence="1">Multi-pass membrane protein</topology>
    </subcellularLocation>
</comment>
<dbReference type="Pfam" id="PF02534">
    <property type="entry name" value="T4SS-DNA_transf"/>
    <property type="match status" value="1"/>
</dbReference>
<evidence type="ECO:0000256" key="2">
    <source>
        <dbReference type="ARBA" id="ARBA00008806"/>
    </source>
</evidence>
<evidence type="ECO:0000256" key="3">
    <source>
        <dbReference type="ARBA" id="ARBA00022475"/>
    </source>
</evidence>
<evidence type="ECO:0000313" key="7">
    <source>
        <dbReference type="EMBL" id="SDX86012.1"/>
    </source>
</evidence>
<proteinExistence type="inferred from homology"/>
<dbReference type="PANTHER" id="PTHR37937:SF1">
    <property type="entry name" value="CONJUGATIVE TRANSFER: DNA TRANSPORT"/>
    <property type="match status" value="1"/>
</dbReference>
<dbReference type="Gene3D" id="3.40.50.300">
    <property type="entry name" value="P-loop containing nucleotide triphosphate hydrolases"/>
    <property type="match status" value="1"/>
</dbReference>
<protein>
    <submittedName>
        <fullName evidence="7">Type IV secretion system protein VirD4</fullName>
    </submittedName>
</protein>
<dbReference type="PANTHER" id="PTHR37937">
    <property type="entry name" value="CONJUGATIVE TRANSFER: DNA TRANSPORT"/>
    <property type="match status" value="1"/>
</dbReference>
<dbReference type="AlphaFoldDB" id="A0A1H3F4V1"/>
<gene>
    <name evidence="7" type="ORF">SAMN05444358_11351</name>
</gene>
<organism evidence="7 8">
    <name type="scientific">Ruegeria halocynthiae</name>
    <dbReference type="NCBI Taxonomy" id="985054"/>
    <lineage>
        <taxon>Bacteria</taxon>
        <taxon>Pseudomonadati</taxon>
        <taxon>Pseudomonadota</taxon>
        <taxon>Alphaproteobacteria</taxon>
        <taxon>Rhodobacterales</taxon>
        <taxon>Roseobacteraceae</taxon>
        <taxon>Ruegeria</taxon>
    </lineage>
</organism>
<keyword evidence="4" id="KW-0812">Transmembrane</keyword>
<evidence type="ECO:0000256" key="4">
    <source>
        <dbReference type="ARBA" id="ARBA00022692"/>
    </source>
</evidence>
<sequence length="83" mass="9215">MNTIETVEPGDDEPFKVLILLDEFQRLGHLERVVEAYDTMRSFGGRIIVISQTLSRLQDIYGHEGVGAMLANAGTQMFAASED</sequence>
<reference evidence="8" key="1">
    <citation type="submission" date="2016-10" db="EMBL/GenBank/DDBJ databases">
        <authorList>
            <person name="Varghese N."/>
            <person name="Submissions S."/>
        </authorList>
    </citation>
    <scope>NUCLEOTIDE SEQUENCE [LARGE SCALE GENOMIC DNA]</scope>
    <source>
        <strain evidence="8">DSM 27839</strain>
    </source>
</reference>
<evidence type="ECO:0000313" key="8">
    <source>
        <dbReference type="Proteomes" id="UP000183400"/>
    </source>
</evidence>
<accession>A0A1H3F4V1</accession>
<dbReference type="EMBL" id="FNNP01000013">
    <property type="protein sequence ID" value="SDX86012.1"/>
    <property type="molecule type" value="Genomic_DNA"/>
</dbReference>
<keyword evidence="3" id="KW-1003">Cell membrane</keyword>
<keyword evidence="6" id="KW-0472">Membrane</keyword>
<dbReference type="InterPro" id="IPR051539">
    <property type="entry name" value="T4SS-coupling_protein"/>
</dbReference>
<name>A0A1H3F4V1_9RHOB</name>
<dbReference type="GO" id="GO:0005886">
    <property type="term" value="C:plasma membrane"/>
    <property type="evidence" value="ECO:0007669"/>
    <property type="project" value="UniProtKB-SubCell"/>
</dbReference>
<dbReference type="CDD" id="cd01127">
    <property type="entry name" value="TrwB_TraG_TraD_VirD4"/>
    <property type="match status" value="1"/>
</dbReference>
<evidence type="ECO:0000256" key="1">
    <source>
        <dbReference type="ARBA" id="ARBA00004651"/>
    </source>
</evidence>
<evidence type="ECO:0000256" key="5">
    <source>
        <dbReference type="ARBA" id="ARBA00022989"/>
    </source>
</evidence>
<evidence type="ECO:0000256" key="6">
    <source>
        <dbReference type="ARBA" id="ARBA00023136"/>
    </source>
</evidence>
<comment type="similarity">
    <text evidence="2">Belongs to the VirD4/TraG family.</text>
</comment>
<dbReference type="InterPro" id="IPR027417">
    <property type="entry name" value="P-loop_NTPase"/>
</dbReference>
<dbReference type="Proteomes" id="UP000183400">
    <property type="component" value="Unassembled WGS sequence"/>
</dbReference>
<keyword evidence="8" id="KW-1185">Reference proteome</keyword>
<dbReference type="SUPFAM" id="SSF52540">
    <property type="entry name" value="P-loop containing nucleoside triphosphate hydrolases"/>
    <property type="match status" value="1"/>
</dbReference>
<dbReference type="InterPro" id="IPR003688">
    <property type="entry name" value="TraG/VirD4"/>
</dbReference>
<dbReference type="STRING" id="985054.SAMN05444358_11351"/>